<accession>A0A4Q7DH20</accession>
<comment type="function">
    <text evidence="1">Involved in chromosome partition. Localize to both poles of the predivisional cell following completion of DNA replication.</text>
</comment>
<evidence type="ECO:0000313" key="5">
    <source>
        <dbReference type="Proteomes" id="UP000293550"/>
    </source>
</evidence>
<dbReference type="EMBL" id="SCFB01000008">
    <property type="protein sequence ID" value="RZI45600.1"/>
    <property type="molecule type" value="Genomic_DNA"/>
</dbReference>
<organism evidence="4 5">
    <name type="scientific">Candidatus Finniella inopinata</name>
    <dbReference type="NCBI Taxonomy" id="1696036"/>
    <lineage>
        <taxon>Bacteria</taxon>
        <taxon>Pseudomonadati</taxon>
        <taxon>Pseudomonadota</taxon>
        <taxon>Alphaproteobacteria</taxon>
        <taxon>Holosporales</taxon>
        <taxon>Candidatus Paracaedibacteraceae</taxon>
        <taxon>Candidatus Finniella</taxon>
    </lineage>
</organism>
<dbReference type="FunFam" id="3.40.50.300:FF:000285">
    <property type="entry name" value="Sporulation initiation inhibitor Soj"/>
    <property type="match status" value="1"/>
</dbReference>
<reference evidence="4 5" key="1">
    <citation type="submission" date="2018-10" db="EMBL/GenBank/DDBJ databases">
        <title>An updated phylogeny of the Alphaproteobacteria reveals that the parasitic Rickettsiales and Holosporales have independent origins.</title>
        <authorList>
            <person name="Munoz-Gomez S.A."/>
            <person name="Hess S."/>
            <person name="Burger G."/>
            <person name="Lang B.F."/>
            <person name="Susko E."/>
            <person name="Slamovits C.H."/>
            <person name="Roger A.J."/>
        </authorList>
    </citation>
    <scope>NUCLEOTIDE SEQUENCE [LARGE SCALE GENOMIC DNA]</scope>
    <source>
        <strain evidence="4">HOLO01</strain>
    </source>
</reference>
<dbReference type="InterPro" id="IPR027417">
    <property type="entry name" value="P-loop_NTPase"/>
</dbReference>
<dbReference type="PANTHER" id="PTHR13696">
    <property type="entry name" value="P-LOOP CONTAINING NUCLEOSIDE TRIPHOSPHATE HYDROLASE"/>
    <property type="match status" value="1"/>
</dbReference>
<dbReference type="SUPFAM" id="SSF52540">
    <property type="entry name" value="P-loop containing nucleoside triphosphate hydrolases"/>
    <property type="match status" value="1"/>
</dbReference>
<dbReference type="CDD" id="cd02042">
    <property type="entry name" value="ParAB_family"/>
    <property type="match status" value="1"/>
</dbReference>
<comment type="caution">
    <text evidence="4">The sequence shown here is derived from an EMBL/GenBank/DDBJ whole genome shotgun (WGS) entry which is preliminary data.</text>
</comment>
<dbReference type="PANTHER" id="PTHR13696:SF52">
    <property type="entry name" value="PARA FAMILY PROTEIN CT_582"/>
    <property type="match status" value="1"/>
</dbReference>
<dbReference type="Gene3D" id="3.40.50.300">
    <property type="entry name" value="P-loop containing nucleotide triphosphate hydrolases"/>
    <property type="match status" value="1"/>
</dbReference>
<protein>
    <recommendedName>
        <fullName evidence="2">Chromosome partitioning protein ParA</fullName>
    </recommendedName>
</protein>
<sequence>MKPAKIIVVANQKGGVGKTTTAVNIATALAAVDRKVLLVDFDPQANASTGVGVLRKNKHLTSYDMLIGKCTIGECMLKSSIPGLMLIPAGIQLVGAEIELVNIENRETIFKTLVDPYRQIFDYIIIDCPPSMGLLTLNALVAADGVLVPLQCEYYALEGLSYLLNSIQKIKRNFNEKLALFGIVLTMYDRRSSLCSQVAADVRFHLKDKVFKTVIPRNVKVSEAPSHGKPVLLYDVGCIGSQSYMELAKEILIKEKE</sequence>
<dbReference type="InterPro" id="IPR025669">
    <property type="entry name" value="AAA_dom"/>
</dbReference>
<evidence type="ECO:0000256" key="1">
    <source>
        <dbReference type="ARBA" id="ARBA00057242"/>
    </source>
</evidence>
<dbReference type="Proteomes" id="UP000293550">
    <property type="component" value="Unassembled WGS sequence"/>
</dbReference>
<dbReference type="InterPro" id="IPR050678">
    <property type="entry name" value="DNA_Partitioning_ATPase"/>
</dbReference>
<dbReference type="OrthoDB" id="9815116at2"/>
<evidence type="ECO:0000256" key="2">
    <source>
        <dbReference type="ARBA" id="ARBA00074747"/>
    </source>
</evidence>
<keyword evidence="5" id="KW-1185">Reference proteome</keyword>
<gene>
    <name evidence="4" type="ORF">EQU50_06655</name>
</gene>
<dbReference type="RefSeq" id="WP_130154353.1">
    <property type="nucleotide sequence ID" value="NZ_SCFB01000008.1"/>
</dbReference>
<dbReference type="Pfam" id="PF13614">
    <property type="entry name" value="AAA_31"/>
    <property type="match status" value="1"/>
</dbReference>
<dbReference type="PIRSF" id="PIRSF009320">
    <property type="entry name" value="Nuc_binding_HP_1000"/>
    <property type="match status" value="1"/>
</dbReference>
<dbReference type="AlphaFoldDB" id="A0A4Q7DH20"/>
<feature type="domain" description="AAA" evidence="3">
    <location>
        <begin position="4"/>
        <end position="179"/>
    </location>
</feature>
<evidence type="ECO:0000259" key="3">
    <source>
        <dbReference type="Pfam" id="PF13614"/>
    </source>
</evidence>
<proteinExistence type="predicted"/>
<evidence type="ECO:0000313" key="4">
    <source>
        <dbReference type="EMBL" id="RZI45600.1"/>
    </source>
</evidence>
<name>A0A4Q7DH20_9PROT</name>